<evidence type="ECO:0000313" key="2">
    <source>
        <dbReference type="EMBL" id="PXA05421.1"/>
    </source>
</evidence>
<accession>A0A317ZPU0</accession>
<protein>
    <recommendedName>
        <fullName evidence="4">Outer membrane lipoprotein-sorting protein</fullName>
    </recommendedName>
</protein>
<evidence type="ECO:0000313" key="3">
    <source>
        <dbReference type="Proteomes" id="UP000247099"/>
    </source>
</evidence>
<proteinExistence type="predicted"/>
<dbReference type="RefSeq" id="WP_110129501.1">
    <property type="nucleotide sequence ID" value="NZ_QHJQ01000001.1"/>
</dbReference>
<name>A0A317ZPU0_9BACT</name>
<dbReference type="EMBL" id="QHJQ01000001">
    <property type="protein sequence ID" value="PXA05421.1"/>
    <property type="molecule type" value="Genomic_DNA"/>
</dbReference>
<organism evidence="2 3">
    <name type="scientific">Coraliomargarita sinensis</name>
    <dbReference type="NCBI Taxonomy" id="2174842"/>
    <lineage>
        <taxon>Bacteria</taxon>
        <taxon>Pseudomonadati</taxon>
        <taxon>Verrucomicrobiota</taxon>
        <taxon>Opitutia</taxon>
        <taxon>Puniceicoccales</taxon>
        <taxon>Coraliomargaritaceae</taxon>
        <taxon>Coraliomargarita</taxon>
    </lineage>
</organism>
<evidence type="ECO:0000256" key="1">
    <source>
        <dbReference type="SAM" id="SignalP"/>
    </source>
</evidence>
<dbReference type="Proteomes" id="UP000247099">
    <property type="component" value="Unassembled WGS sequence"/>
</dbReference>
<sequence length="263" mass="30021">MFRIHHLLVFSVAPLLLAAADDNTLSLPPEEMNVVVRNTAMPEMGDSRIGKILGRYYRDGLGGPEVWEKIVSLKVSGELKTKDGELQLNAYQKKPDLIKMNLYKETVQTGLTLAYDGEVAWKQKGKRSKPESMTDVEARRFIHSARFGNYLLYPFAEGKRIRFVDTVPVEGAICHQIRVELDTGYQVDYFIDIRSYLEVKVVNKDLLTDAQNSVIYKDYIREFGMPIAKRVESLEEGKWVSSLTLNDVKVNSGVMPWMFHKPD</sequence>
<comment type="caution">
    <text evidence="2">The sequence shown here is derived from an EMBL/GenBank/DDBJ whole genome shotgun (WGS) entry which is preliminary data.</text>
</comment>
<feature type="signal peptide" evidence="1">
    <location>
        <begin position="1"/>
        <end position="18"/>
    </location>
</feature>
<keyword evidence="3" id="KW-1185">Reference proteome</keyword>
<dbReference type="OrthoDB" id="192462at2"/>
<dbReference type="InParanoid" id="A0A317ZPU0"/>
<gene>
    <name evidence="2" type="ORF">DDZ13_00710</name>
</gene>
<evidence type="ECO:0008006" key="4">
    <source>
        <dbReference type="Google" id="ProtNLM"/>
    </source>
</evidence>
<keyword evidence="1" id="KW-0732">Signal</keyword>
<feature type="chain" id="PRO_5016311636" description="Outer membrane lipoprotein-sorting protein" evidence="1">
    <location>
        <begin position="19"/>
        <end position="263"/>
    </location>
</feature>
<dbReference type="AlphaFoldDB" id="A0A317ZPU0"/>
<reference evidence="2 3" key="1">
    <citation type="submission" date="2018-05" db="EMBL/GenBank/DDBJ databases">
        <title>Coraliomargarita sinensis sp. nov., isolated from a marine solar saltern.</title>
        <authorList>
            <person name="Zhou L.Y."/>
        </authorList>
    </citation>
    <scope>NUCLEOTIDE SEQUENCE [LARGE SCALE GENOMIC DNA]</scope>
    <source>
        <strain evidence="2 3">WN38</strain>
    </source>
</reference>